<name>A0ABS8IUH5_9BURK</name>
<feature type="region of interest" description="Disordered" evidence="1">
    <location>
        <begin position="173"/>
        <end position="196"/>
    </location>
</feature>
<accession>A0ABS8IUH5</accession>
<evidence type="ECO:0000256" key="1">
    <source>
        <dbReference type="SAM" id="MobiDB-lite"/>
    </source>
</evidence>
<keyword evidence="4" id="KW-1185">Reference proteome</keyword>
<organism evidence="3 4">
    <name type="scientific">Massilia agrisoli</name>
    <dbReference type="NCBI Taxonomy" id="2892444"/>
    <lineage>
        <taxon>Bacteria</taxon>
        <taxon>Pseudomonadati</taxon>
        <taxon>Pseudomonadota</taxon>
        <taxon>Betaproteobacteria</taxon>
        <taxon>Burkholderiales</taxon>
        <taxon>Oxalobacteraceae</taxon>
        <taxon>Telluria group</taxon>
        <taxon>Massilia</taxon>
    </lineage>
</organism>
<evidence type="ECO:0000256" key="2">
    <source>
        <dbReference type="SAM" id="SignalP"/>
    </source>
</evidence>
<feature type="compositionally biased region" description="Basic residues" evidence="1">
    <location>
        <begin position="179"/>
        <end position="190"/>
    </location>
</feature>
<comment type="caution">
    <text evidence="3">The sequence shown here is derived from an EMBL/GenBank/DDBJ whole genome shotgun (WGS) entry which is preliminary data.</text>
</comment>
<dbReference type="EMBL" id="JAJHPV010000014">
    <property type="protein sequence ID" value="MCC6072275.1"/>
    <property type="molecule type" value="Genomic_DNA"/>
</dbReference>
<gene>
    <name evidence="3" type="ORF">LMJ30_15090</name>
</gene>
<feature type="signal peptide" evidence="2">
    <location>
        <begin position="1"/>
        <end position="20"/>
    </location>
</feature>
<keyword evidence="2" id="KW-0732">Signal</keyword>
<dbReference type="RefSeq" id="WP_229433165.1">
    <property type="nucleotide sequence ID" value="NZ_JAJHPV010000014.1"/>
</dbReference>
<protein>
    <submittedName>
        <fullName evidence="3">Uncharacterized protein</fullName>
    </submittedName>
</protein>
<reference evidence="3 4" key="1">
    <citation type="submission" date="2021-11" db="EMBL/GenBank/DDBJ databases">
        <authorList>
            <person name="Huq M.A."/>
        </authorList>
    </citation>
    <scope>NUCLEOTIDE SEQUENCE [LARGE SCALE GENOMIC DNA]</scope>
    <source>
        <strain evidence="3 4">MAHUQ-52</strain>
    </source>
</reference>
<dbReference type="Proteomes" id="UP001198701">
    <property type="component" value="Unassembled WGS sequence"/>
</dbReference>
<sequence length="196" mass="23037">MKKMLIGAALFAAAAVPAVAQTHVSINIGDPGFFGLIDNRGYAAPPVYVRRPVIIERVRYYGDPVYLRVPKYHRVNWGSYCHRYDACGVPVLFVRDDWYRDTYAPRVRHIYRDGYRDRPHHAYRERPRHVVREVVYRDRPQRVVEKVVYRDRPRPVVVQQVVYRDSHTHRVVRADRGERHHGKGHGRGHGHGRDKD</sequence>
<evidence type="ECO:0000313" key="4">
    <source>
        <dbReference type="Proteomes" id="UP001198701"/>
    </source>
</evidence>
<feature type="chain" id="PRO_5046583890" evidence="2">
    <location>
        <begin position="21"/>
        <end position="196"/>
    </location>
</feature>
<proteinExistence type="predicted"/>
<evidence type="ECO:0000313" key="3">
    <source>
        <dbReference type="EMBL" id="MCC6072275.1"/>
    </source>
</evidence>